<gene>
    <name evidence="3" type="ORF">CA12_15190</name>
</gene>
<feature type="signal peptide" evidence="2">
    <location>
        <begin position="1"/>
        <end position="21"/>
    </location>
</feature>
<dbReference type="KEGG" id="acaf:CA12_15190"/>
<name>A0A517P7S8_9PLAN</name>
<dbReference type="OrthoDB" id="952191at2"/>
<reference evidence="3 4" key="1">
    <citation type="submission" date="2019-02" db="EMBL/GenBank/DDBJ databases">
        <title>Deep-cultivation of Planctomycetes and their phenomic and genomic characterization uncovers novel biology.</title>
        <authorList>
            <person name="Wiegand S."/>
            <person name="Jogler M."/>
            <person name="Boedeker C."/>
            <person name="Pinto D."/>
            <person name="Vollmers J."/>
            <person name="Rivas-Marin E."/>
            <person name="Kohn T."/>
            <person name="Peeters S.H."/>
            <person name="Heuer A."/>
            <person name="Rast P."/>
            <person name="Oberbeckmann S."/>
            <person name="Bunk B."/>
            <person name="Jeske O."/>
            <person name="Meyerdierks A."/>
            <person name="Storesund J.E."/>
            <person name="Kallscheuer N."/>
            <person name="Luecker S."/>
            <person name="Lage O.M."/>
            <person name="Pohl T."/>
            <person name="Merkel B.J."/>
            <person name="Hornburger P."/>
            <person name="Mueller R.-W."/>
            <person name="Bruemmer F."/>
            <person name="Labrenz M."/>
            <person name="Spormann A.M."/>
            <person name="Op den Camp H."/>
            <person name="Overmann J."/>
            <person name="Amann R."/>
            <person name="Jetten M.S.M."/>
            <person name="Mascher T."/>
            <person name="Medema M.H."/>
            <person name="Devos D.P."/>
            <person name="Kaster A.-K."/>
            <person name="Ovreas L."/>
            <person name="Rohde M."/>
            <person name="Galperin M.Y."/>
            <person name="Jogler C."/>
        </authorList>
    </citation>
    <scope>NUCLEOTIDE SEQUENCE [LARGE SCALE GENOMIC DNA]</scope>
    <source>
        <strain evidence="3 4">CA12</strain>
    </source>
</reference>
<protein>
    <submittedName>
        <fullName evidence="3">Uncharacterized protein</fullName>
    </submittedName>
</protein>
<organism evidence="3 4">
    <name type="scientific">Alienimonas californiensis</name>
    <dbReference type="NCBI Taxonomy" id="2527989"/>
    <lineage>
        <taxon>Bacteria</taxon>
        <taxon>Pseudomonadati</taxon>
        <taxon>Planctomycetota</taxon>
        <taxon>Planctomycetia</taxon>
        <taxon>Planctomycetales</taxon>
        <taxon>Planctomycetaceae</taxon>
        <taxon>Alienimonas</taxon>
    </lineage>
</organism>
<evidence type="ECO:0000313" key="4">
    <source>
        <dbReference type="Proteomes" id="UP000318741"/>
    </source>
</evidence>
<dbReference type="Pfam" id="PF20125">
    <property type="entry name" value="DUF6515"/>
    <property type="match status" value="2"/>
</dbReference>
<proteinExistence type="predicted"/>
<keyword evidence="2" id="KW-0732">Signal</keyword>
<feature type="chain" id="PRO_5022218730" evidence="2">
    <location>
        <begin position="22"/>
        <end position="241"/>
    </location>
</feature>
<feature type="region of interest" description="Disordered" evidence="1">
    <location>
        <begin position="43"/>
        <end position="66"/>
    </location>
</feature>
<dbReference type="Proteomes" id="UP000318741">
    <property type="component" value="Chromosome"/>
</dbReference>
<dbReference type="InterPro" id="IPR045398">
    <property type="entry name" value="DUF6515"/>
</dbReference>
<feature type="compositionally biased region" description="Basic and acidic residues" evidence="1">
    <location>
        <begin position="44"/>
        <end position="58"/>
    </location>
</feature>
<evidence type="ECO:0000313" key="3">
    <source>
        <dbReference type="EMBL" id="QDT15434.1"/>
    </source>
</evidence>
<dbReference type="RefSeq" id="WP_145358260.1">
    <property type="nucleotide sequence ID" value="NZ_CP036265.1"/>
</dbReference>
<dbReference type="EMBL" id="CP036265">
    <property type="protein sequence ID" value="QDT15434.1"/>
    <property type="molecule type" value="Genomic_DNA"/>
</dbReference>
<evidence type="ECO:0000256" key="2">
    <source>
        <dbReference type="SAM" id="SignalP"/>
    </source>
</evidence>
<sequence length="241" mass="25993" precursor="true">MLPRVLTLGPLVALAVMAVGAATAPAQSYHRGDARPVYRPAQVHRADIHDDRRDEPSAGEHSTLPRGAVVVRVGSATYYRDGRQYYQPVQRAGRTVYVATAPPVGAVVTALPSGSSRIVIRGVTYHRDGQTYFAPVRNGRSGEFVVVAPPAGASAASLPAGYTTQRIGSQTYYYAGGVHYRAADRGYQMVEVPLGWESSSLPAGATAVRVQGRPYYKSGDVYYEARVSNGRTVYVASRYLR</sequence>
<dbReference type="AlphaFoldDB" id="A0A517P7S8"/>
<evidence type="ECO:0000256" key="1">
    <source>
        <dbReference type="SAM" id="MobiDB-lite"/>
    </source>
</evidence>
<accession>A0A517P7S8</accession>
<keyword evidence="4" id="KW-1185">Reference proteome</keyword>